<evidence type="ECO:0000313" key="1">
    <source>
        <dbReference type="EMBL" id="ANF49319.1"/>
    </source>
</evidence>
<dbReference type="Proteomes" id="UP000077824">
    <property type="component" value="Chromosome"/>
</dbReference>
<accession>A0A172XQM5</accession>
<organism evidence="1 2">
    <name type="scientific">Chryseobacterium glaciei</name>
    <dbReference type="NCBI Taxonomy" id="1685010"/>
    <lineage>
        <taxon>Bacteria</taxon>
        <taxon>Pseudomonadati</taxon>
        <taxon>Bacteroidota</taxon>
        <taxon>Flavobacteriia</taxon>
        <taxon>Flavobacteriales</taxon>
        <taxon>Weeksellaceae</taxon>
        <taxon>Chryseobacterium group</taxon>
        <taxon>Chryseobacterium</taxon>
    </lineage>
</organism>
<proteinExistence type="predicted"/>
<reference evidence="1 2" key="1">
    <citation type="submission" date="2016-04" db="EMBL/GenBank/DDBJ databases">
        <title>Complete Genome Sequence of Chryseobacterium sp. IHBB 10212.</title>
        <authorList>
            <person name="Pal M."/>
            <person name="Swarnkar M.K."/>
            <person name="Kaushal K."/>
            <person name="Chhibber S."/>
            <person name="Singh A.K."/>
            <person name="Gulati A."/>
        </authorList>
    </citation>
    <scope>NUCLEOTIDE SEQUENCE [LARGE SCALE GENOMIC DNA]</scope>
    <source>
        <strain evidence="1 2">IHBB 10212</strain>
    </source>
</reference>
<gene>
    <name evidence="1" type="ORF">A0O34_01555</name>
</gene>
<protein>
    <submittedName>
        <fullName evidence="1">Uncharacterized protein</fullName>
    </submittedName>
</protein>
<name>A0A172XQM5_9FLAO</name>
<dbReference type="EMBL" id="CP015199">
    <property type="protein sequence ID" value="ANF49319.1"/>
    <property type="molecule type" value="Genomic_DNA"/>
</dbReference>
<dbReference type="STRING" id="1685010.A0O34_01555"/>
<evidence type="ECO:0000313" key="2">
    <source>
        <dbReference type="Proteomes" id="UP000077824"/>
    </source>
</evidence>
<keyword evidence="2" id="KW-1185">Reference proteome</keyword>
<dbReference type="KEGG" id="chh:A0O34_01555"/>
<sequence>MVKIVVEFALIQQAQHKLASLLAMNMHFTSSEVEKVQTNLVSHRPSPRKFKPKQVLFVRSPESQNLFRFAPSEVPTAQTCFDSLRRKLRQRKIIFWIKINLFYKKIAVSLRD</sequence>
<dbReference type="RefSeq" id="WP_066750500.1">
    <property type="nucleotide sequence ID" value="NZ_CP015199.1"/>
</dbReference>
<dbReference type="AlphaFoldDB" id="A0A172XQM5"/>